<dbReference type="GeneID" id="34523140"/>
<dbReference type="PROSITE" id="PS50082">
    <property type="entry name" value="WD_REPEATS_2"/>
    <property type="match status" value="3"/>
</dbReference>
<name>W6MSS5_9ASCO</name>
<dbReference type="RefSeq" id="XP_022461752.1">
    <property type="nucleotide sequence ID" value="XM_022602207.1"/>
</dbReference>
<dbReference type="PANTHER" id="PTHR22839">
    <property type="entry name" value="THO COMPLEX SUBUNIT 3 THO3"/>
    <property type="match status" value="1"/>
</dbReference>
<dbReference type="InterPro" id="IPR001680">
    <property type="entry name" value="WD40_rpt"/>
</dbReference>
<evidence type="ECO:0000256" key="2">
    <source>
        <dbReference type="ARBA" id="ARBA00022737"/>
    </source>
</evidence>
<keyword evidence="2" id="KW-0677">Repeat</keyword>
<keyword evidence="7" id="KW-1185">Reference proteome</keyword>
<feature type="repeat" description="WD" evidence="4">
    <location>
        <begin position="23"/>
        <end position="58"/>
    </location>
</feature>
<accession>W6MSS5</accession>
<dbReference type="PROSITE" id="PS50294">
    <property type="entry name" value="WD_REPEATS_REGION"/>
    <property type="match status" value="1"/>
</dbReference>
<feature type="repeat" description="WD" evidence="4">
    <location>
        <begin position="68"/>
        <end position="104"/>
    </location>
</feature>
<dbReference type="InterPro" id="IPR024977">
    <property type="entry name" value="Apc4-like_WD40_dom"/>
</dbReference>
<proteinExistence type="inferred from homology"/>
<feature type="domain" description="Anaphase-promoting complex subunit 4-like WD40" evidence="5">
    <location>
        <begin position="91"/>
        <end position="170"/>
    </location>
</feature>
<dbReference type="Gene3D" id="2.130.10.10">
    <property type="entry name" value="YVTN repeat-like/Quinoprotein amine dehydrogenase"/>
    <property type="match status" value="2"/>
</dbReference>
<dbReference type="GO" id="GO:0000445">
    <property type="term" value="C:THO complex part of transcription export complex"/>
    <property type="evidence" value="ECO:0007669"/>
    <property type="project" value="TreeGrafter"/>
</dbReference>
<dbReference type="STRING" id="1382522.W6MSS5"/>
<evidence type="ECO:0000313" key="7">
    <source>
        <dbReference type="Proteomes" id="UP000019384"/>
    </source>
</evidence>
<evidence type="ECO:0000259" key="5">
    <source>
        <dbReference type="Pfam" id="PF12894"/>
    </source>
</evidence>
<evidence type="ECO:0000256" key="4">
    <source>
        <dbReference type="PROSITE-ProRule" id="PRU00221"/>
    </source>
</evidence>
<dbReference type="InterPro" id="IPR015943">
    <property type="entry name" value="WD40/YVTN_repeat-like_dom_sf"/>
</dbReference>
<gene>
    <name evidence="6" type="ORF">KUCA_T00005762001</name>
</gene>
<reference evidence="6" key="2">
    <citation type="submission" date="2014-02" db="EMBL/GenBank/DDBJ databases">
        <title>Complete DNA sequence of /Kuraishia capsulata/ illustrates novel genomic features among budding yeasts (/Saccharomycotina/).</title>
        <authorList>
            <person name="Morales L."/>
            <person name="Noel B."/>
            <person name="Porcel B."/>
            <person name="Marcet-Houben M."/>
            <person name="Hullo M-F."/>
            <person name="Sacerdot C."/>
            <person name="Tekaia F."/>
            <person name="Leh-Louis V."/>
            <person name="Despons L."/>
            <person name="Khanna V."/>
            <person name="Aury J-M."/>
            <person name="Barbe V."/>
            <person name="Couloux A."/>
            <person name="Labadie K."/>
            <person name="Pelletier E."/>
            <person name="Souciet J-L."/>
            <person name="Boekhout T."/>
            <person name="Gabaldon T."/>
            <person name="Wincker P."/>
            <person name="Dujon B."/>
        </authorList>
    </citation>
    <scope>NUCLEOTIDE SEQUENCE</scope>
    <source>
        <strain evidence="6">CBS 1993</strain>
    </source>
</reference>
<protein>
    <recommendedName>
        <fullName evidence="5">Anaphase-promoting complex subunit 4-like WD40 domain-containing protein</fullName>
    </recommendedName>
</protein>
<dbReference type="HOGENOM" id="CLU_071878_0_0_1"/>
<feature type="repeat" description="WD" evidence="4">
    <location>
        <begin position="202"/>
        <end position="234"/>
    </location>
</feature>
<dbReference type="InterPro" id="IPR040132">
    <property type="entry name" value="Tex1/THOC3"/>
</dbReference>
<evidence type="ECO:0000256" key="3">
    <source>
        <dbReference type="ARBA" id="ARBA00046343"/>
    </source>
</evidence>
<organism evidence="6 7">
    <name type="scientific">Kuraishia capsulata CBS 1993</name>
    <dbReference type="NCBI Taxonomy" id="1382522"/>
    <lineage>
        <taxon>Eukaryota</taxon>
        <taxon>Fungi</taxon>
        <taxon>Dikarya</taxon>
        <taxon>Ascomycota</taxon>
        <taxon>Saccharomycotina</taxon>
        <taxon>Pichiomycetes</taxon>
        <taxon>Pichiales</taxon>
        <taxon>Pichiaceae</taxon>
        <taxon>Kuraishia</taxon>
    </lineage>
</organism>
<comment type="similarity">
    <text evidence="3">Belongs to the THOC3 family.</text>
</comment>
<reference evidence="6" key="1">
    <citation type="submission" date="2013-12" db="EMBL/GenBank/DDBJ databases">
        <authorList>
            <person name="Genoscope - CEA"/>
        </authorList>
    </citation>
    <scope>NUCLEOTIDE SEQUENCE</scope>
    <source>
        <strain evidence="6">CBS 1993</strain>
    </source>
</reference>
<evidence type="ECO:0000256" key="1">
    <source>
        <dbReference type="ARBA" id="ARBA00022574"/>
    </source>
</evidence>
<dbReference type="Pfam" id="PF12894">
    <property type="entry name" value="ANAPC4_WD40"/>
    <property type="match status" value="1"/>
</dbReference>
<dbReference type="Pfam" id="PF00400">
    <property type="entry name" value="WD40"/>
    <property type="match status" value="1"/>
</dbReference>
<dbReference type="Proteomes" id="UP000019384">
    <property type="component" value="Unassembled WGS sequence"/>
</dbReference>
<dbReference type="SMART" id="SM00320">
    <property type="entry name" value="WD40"/>
    <property type="match status" value="6"/>
</dbReference>
<dbReference type="SUPFAM" id="SSF50978">
    <property type="entry name" value="WD40 repeat-like"/>
    <property type="match status" value="1"/>
</dbReference>
<evidence type="ECO:0000313" key="6">
    <source>
        <dbReference type="EMBL" id="CDK29769.1"/>
    </source>
</evidence>
<dbReference type="PANTHER" id="PTHR22839:SF0">
    <property type="entry name" value="THO COMPLEX SUBUNIT 3"/>
    <property type="match status" value="1"/>
</dbReference>
<dbReference type="InterPro" id="IPR036322">
    <property type="entry name" value="WD40_repeat_dom_sf"/>
</dbReference>
<dbReference type="AlphaFoldDB" id="W6MSS5"/>
<dbReference type="EMBL" id="HG793131">
    <property type="protein sequence ID" value="CDK29769.1"/>
    <property type="molecule type" value="Genomic_DNA"/>
</dbReference>
<keyword evidence="1 4" id="KW-0853">WD repeat</keyword>
<dbReference type="OrthoDB" id="340259at2759"/>
<dbReference type="GO" id="GO:0006406">
    <property type="term" value="P:mRNA export from nucleus"/>
    <property type="evidence" value="ECO:0007669"/>
    <property type="project" value="InterPro"/>
</dbReference>
<sequence length="329" mass="36033">MATRSIPEDSFKDWKAFELPDASLGKDTRVITIQWNTKGTRLAYAKTDKSLKIWRLSNFTCSPVATLANCHDAPVESISWDPTNELRLATVARGSIVKVWELSNNGHNLLHSIRLNSKDENNLVVFSPCGSFLAVVNRAGNVSILDATNGFELLHRIDHAKEHVYDLAWAGPGAFLAALSTGDVRLYRFDPGYNGIELVHTLKGHQSAATSVRCDPRGRYVAIGTNEGTVSLWDTQHLISVGTITGVDEPIGSIEFSPDGKYMAVTYEYDSPGRIFILDGLREVHQISQCVGGNTIPQAKFSPTHPFVVCSGDLLHGKCALMGVRLVVK</sequence>